<name>D1YWD7_METPS</name>
<accession>D1YWD7</accession>
<dbReference type="Pfam" id="PF01022">
    <property type="entry name" value="HTH_5"/>
    <property type="match status" value="1"/>
</dbReference>
<dbReference type="InParanoid" id="D1YWD7"/>
<dbReference type="SUPFAM" id="SSF46785">
    <property type="entry name" value="Winged helix' DNA-binding domain"/>
    <property type="match status" value="1"/>
</dbReference>
<dbReference type="Gene3D" id="1.10.10.10">
    <property type="entry name" value="Winged helix-like DNA-binding domain superfamily/Winged helix DNA-binding domain"/>
    <property type="match status" value="1"/>
</dbReference>
<dbReference type="InterPro" id="IPR011991">
    <property type="entry name" value="ArsR-like_HTH"/>
</dbReference>
<keyword evidence="1" id="KW-0805">Transcription regulation</keyword>
<dbReference type="InterPro" id="IPR001845">
    <property type="entry name" value="HTH_ArsR_DNA-bd_dom"/>
</dbReference>
<reference evidence="5 6" key="1">
    <citation type="journal article" date="2007" name="Appl. Environ. Microbiol.">
        <title>Isolation of key methanogens for global methane emission from rice paddy fields: a novel isolate affiliated with the clone cluster rice cluster I.</title>
        <authorList>
            <person name="Sakai S."/>
            <person name="Imachi H."/>
            <person name="Sekiguchi Y."/>
            <person name="Ohashi A."/>
            <person name="Harada H."/>
            <person name="Kamagata Y."/>
        </authorList>
    </citation>
    <scope>NUCLEOTIDE SEQUENCE [LARGE SCALE GENOMIC DNA]</scope>
    <source>
        <strain evidence="6">DSM 17711 / JCM 13418 / NBRC 101707 / SANAE</strain>
    </source>
</reference>
<feature type="domain" description="HTH arsR-type" evidence="4">
    <location>
        <begin position="23"/>
        <end position="110"/>
    </location>
</feature>
<dbReference type="PANTHER" id="PTHR43132">
    <property type="entry name" value="ARSENICAL RESISTANCE OPERON REPRESSOR ARSR-RELATED"/>
    <property type="match status" value="1"/>
</dbReference>
<dbReference type="SMART" id="SM00418">
    <property type="entry name" value="HTH_ARSR"/>
    <property type="match status" value="1"/>
</dbReference>
<dbReference type="NCBIfam" id="NF033788">
    <property type="entry name" value="HTH_metalloreg"/>
    <property type="match status" value="1"/>
</dbReference>
<organism evidence="5 6">
    <name type="scientific">Methanocella paludicola (strain DSM 17711 / JCM 13418 / NBRC 101707 / SANAE)</name>
    <dbReference type="NCBI Taxonomy" id="304371"/>
    <lineage>
        <taxon>Archaea</taxon>
        <taxon>Methanobacteriati</taxon>
        <taxon>Methanobacteriota</taxon>
        <taxon>Stenosarchaea group</taxon>
        <taxon>Methanomicrobia</taxon>
        <taxon>Methanocellales</taxon>
        <taxon>Methanocellaceae</taxon>
        <taxon>Methanocella</taxon>
    </lineage>
</organism>
<proteinExistence type="predicted"/>
<dbReference type="OrthoDB" id="46231at2157"/>
<evidence type="ECO:0000259" key="4">
    <source>
        <dbReference type="PROSITE" id="PS50987"/>
    </source>
</evidence>
<dbReference type="InterPro" id="IPR051011">
    <property type="entry name" value="Metal_resp_trans_reg"/>
</dbReference>
<dbReference type="FunCoup" id="D1YWD7">
    <property type="interactions" value="3"/>
</dbReference>
<reference evidence="5 6" key="2">
    <citation type="journal article" date="2008" name="Int. J. Syst. Evol. Microbiol.">
        <title>Methanocella paludicola gen. nov., sp. nov., a methane-producing archaeon, the first isolate of the lineage 'Rice Cluster I', and proposal of the new archaeal order Methanocellales ord. nov.</title>
        <authorList>
            <person name="Sakai S."/>
            <person name="Imachi H."/>
            <person name="Hanada S."/>
            <person name="Ohashi A."/>
            <person name="Harada H."/>
            <person name="Kamagata Y."/>
        </authorList>
    </citation>
    <scope>NUCLEOTIDE SEQUENCE [LARGE SCALE GENOMIC DNA]</scope>
    <source>
        <strain evidence="6">DSM 17711 / JCM 13418 / NBRC 101707 / SANAE</strain>
    </source>
</reference>
<dbReference type="KEGG" id="mpd:MCP_0687"/>
<dbReference type="PANTHER" id="PTHR43132:SF6">
    <property type="entry name" value="HTH-TYPE TRANSCRIPTIONAL REPRESSOR CZRA"/>
    <property type="match status" value="1"/>
</dbReference>
<dbReference type="GO" id="GO:0003677">
    <property type="term" value="F:DNA binding"/>
    <property type="evidence" value="ECO:0007669"/>
    <property type="project" value="UniProtKB-KW"/>
</dbReference>
<dbReference type="PRINTS" id="PR00778">
    <property type="entry name" value="HTHARSR"/>
</dbReference>
<reference evidence="6" key="3">
    <citation type="journal article" date="2011" name="PLoS ONE">
        <title>Genome sequence of a mesophilic hydrogenotrophic methanogen Methanocella paludicola, the first cultivated representative of the order Methanocellales.</title>
        <authorList>
            <person name="Sakai S."/>
            <person name="Takaki Y."/>
            <person name="Shimamura S."/>
            <person name="Sekine M."/>
            <person name="Tajima T."/>
            <person name="Kosugi H."/>
            <person name="Ichikawa N."/>
            <person name="Tasumi E."/>
            <person name="Hiraki A.T."/>
            <person name="Shimizu A."/>
            <person name="Kato Y."/>
            <person name="Nishiko R."/>
            <person name="Mori K."/>
            <person name="Fujita N."/>
            <person name="Imachi H."/>
            <person name="Takai K."/>
        </authorList>
    </citation>
    <scope>NUCLEOTIDE SEQUENCE [LARGE SCALE GENOMIC DNA]</scope>
    <source>
        <strain evidence="6">DSM 17711 / JCM 13418 / NBRC 101707 / SANAE</strain>
    </source>
</reference>
<evidence type="ECO:0000256" key="1">
    <source>
        <dbReference type="ARBA" id="ARBA00023015"/>
    </source>
</evidence>
<sequence>MANGEKCCENLKPVLDKLMKKMPSNEDTKRQAEYFKAISDPARVRIIYALANGELCVCELMLIMGMQQTVVSHHLKILKYANIVSDRKSGKWVNYSLADRRVLDILKAIE</sequence>
<dbReference type="Proteomes" id="UP000001882">
    <property type="component" value="Chromosome"/>
</dbReference>
<gene>
    <name evidence="5" type="ordered locus">MCP_0687</name>
</gene>
<dbReference type="PROSITE" id="PS50987">
    <property type="entry name" value="HTH_ARSR_2"/>
    <property type="match status" value="1"/>
</dbReference>
<dbReference type="GeneID" id="8680736"/>
<protein>
    <submittedName>
        <fullName evidence="5">ArsR family transcriptional regulator</fullName>
    </submittedName>
</protein>
<dbReference type="GO" id="GO:0003700">
    <property type="term" value="F:DNA-binding transcription factor activity"/>
    <property type="evidence" value="ECO:0007669"/>
    <property type="project" value="InterPro"/>
</dbReference>
<evidence type="ECO:0000313" key="6">
    <source>
        <dbReference type="Proteomes" id="UP000001882"/>
    </source>
</evidence>
<dbReference type="InterPro" id="IPR036388">
    <property type="entry name" value="WH-like_DNA-bd_sf"/>
</dbReference>
<evidence type="ECO:0000256" key="3">
    <source>
        <dbReference type="ARBA" id="ARBA00023163"/>
    </source>
</evidence>
<evidence type="ECO:0000313" key="5">
    <source>
        <dbReference type="EMBL" id="BAI60759.1"/>
    </source>
</evidence>
<dbReference type="InterPro" id="IPR036390">
    <property type="entry name" value="WH_DNA-bd_sf"/>
</dbReference>
<dbReference type="CDD" id="cd00090">
    <property type="entry name" value="HTH_ARSR"/>
    <property type="match status" value="1"/>
</dbReference>
<dbReference type="EMBL" id="AP011532">
    <property type="protein sequence ID" value="BAI60759.1"/>
    <property type="molecule type" value="Genomic_DNA"/>
</dbReference>
<evidence type="ECO:0000256" key="2">
    <source>
        <dbReference type="ARBA" id="ARBA00023125"/>
    </source>
</evidence>
<keyword evidence="2" id="KW-0238">DNA-binding</keyword>
<dbReference type="AlphaFoldDB" id="D1YWD7"/>
<keyword evidence="3" id="KW-0804">Transcription</keyword>
<dbReference type="eggNOG" id="arCOG01681">
    <property type="taxonomic scope" value="Archaea"/>
</dbReference>
<dbReference type="RefSeq" id="WP_012899439.1">
    <property type="nucleotide sequence ID" value="NC_013665.1"/>
</dbReference>
<dbReference type="STRING" id="304371.MCP_0687"/>
<keyword evidence="6" id="KW-1185">Reference proteome</keyword>